<dbReference type="AlphaFoldDB" id="A0A915B6Z1"/>
<organism evidence="1 2">
    <name type="scientific">Parascaris univalens</name>
    <name type="common">Nematode worm</name>
    <dbReference type="NCBI Taxonomy" id="6257"/>
    <lineage>
        <taxon>Eukaryota</taxon>
        <taxon>Metazoa</taxon>
        <taxon>Ecdysozoa</taxon>
        <taxon>Nematoda</taxon>
        <taxon>Chromadorea</taxon>
        <taxon>Rhabditida</taxon>
        <taxon>Spirurina</taxon>
        <taxon>Ascaridomorpha</taxon>
        <taxon>Ascaridoidea</taxon>
        <taxon>Ascarididae</taxon>
        <taxon>Parascaris</taxon>
    </lineage>
</organism>
<evidence type="ECO:0000313" key="1">
    <source>
        <dbReference type="Proteomes" id="UP000887569"/>
    </source>
</evidence>
<dbReference type="WBParaSite" id="PgR029_g029_t02">
    <property type="protein sequence ID" value="PgR029_g029_t02"/>
    <property type="gene ID" value="PgR029_g029"/>
</dbReference>
<name>A0A915B6Z1_PARUN</name>
<dbReference type="Proteomes" id="UP000887569">
    <property type="component" value="Unplaced"/>
</dbReference>
<proteinExistence type="predicted"/>
<evidence type="ECO:0000313" key="2">
    <source>
        <dbReference type="WBParaSite" id="PgR029_g029_t02"/>
    </source>
</evidence>
<accession>A0A915B6Z1</accession>
<sequence length="33" mass="3895">LYCINSMVCSLNGRNFLSSNHNKYGQYVRPRFI</sequence>
<reference evidence="2" key="1">
    <citation type="submission" date="2022-11" db="UniProtKB">
        <authorList>
            <consortium name="WormBaseParasite"/>
        </authorList>
    </citation>
    <scope>IDENTIFICATION</scope>
</reference>
<protein>
    <submittedName>
        <fullName evidence="2">Uncharacterized protein</fullName>
    </submittedName>
</protein>
<keyword evidence="1" id="KW-1185">Reference proteome</keyword>